<comment type="similarity">
    <text evidence="1">Belongs to the low molecular weight phosphotyrosine protein phosphatase family.</text>
</comment>
<evidence type="ECO:0000256" key="3">
    <source>
        <dbReference type="ARBA" id="ARBA00022912"/>
    </source>
</evidence>
<name>A0A2H9T6C6_9ZZZZ</name>
<dbReference type="EMBL" id="NSIT01000130">
    <property type="protein sequence ID" value="PJE78777.1"/>
    <property type="molecule type" value="Genomic_DNA"/>
</dbReference>
<dbReference type="SMART" id="SM00226">
    <property type="entry name" value="LMWPc"/>
    <property type="match status" value="1"/>
</dbReference>
<evidence type="ECO:0000313" key="5">
    <source>
        <dbReference type="EMBL" id="PJE78777.1"/>
    </source>
</evidence>
<evidence type="ECO:0000256" key="2">
    <source>
        <dbReference type="ARBA" id="ARBA00022801"/>
    </source>
</evidence>
<dbReference type="PANTHER" id="PTHR11717:SF31">
    <property type="entry name" value="LOW MOLECULAR WEIGHT PROTEIN-TYROSINE-PHOSPHATASE ETP-RELATED"/>
    <property type="match status" value="1"/>
</dbReference>
<dbReference type="EC" id="3.1.3.48" evidence="5"/>
<gene>
    <name evidence="5" type="primary">etp</name>
    <name evidence="5" type="ORF">CI610_02283</name>
</gene>
<keyword evidence="2 5" id="KW-0378">Hydrolase</keyword>
<evidence type="ECO:0000259" key="4">
    <source>
        <dbReference type="SMART" id="SM00226"/>
    </source>
</evidence>
<dbReference type="SUPFAM" id="SSF52788">
    <property type="entry name" value="Phosphotyrosine protein phosphatases I"/>
    <property type="match status" value="1"/>
</dbReference>
<dbReference type="AlphaFoldDB" id="A0A2H9T6C6"/>
<sequence>MALFSSVLMVCIGNICRSPTAEYALRQKLSEKNSDIIVASAGLHGLTGHTADESASRFAKTVGVDLSQHSARKLTREMVHQYDLVLVMEISHVKAVEQLAPESRGKVHLLGCWNNNIEIPDPYRRGDAAYQQALDLIVPAVDSWVVRLVR</sequence>
<dbReference type="Gene3D" id="3.40.50.2300">
    <property type="match status" value="1"/>
</dbReference>
<keyword evidence="3" id="KW-0904">Protein phosphatase</keyword>
<evidence type="ECO:0000256" key="1">
    <source>
        <dbReference type="ARBA" id="ARBA00011063"/>
    </source>
</evidence>
<dbReference type="CDD" id="cd16343">
    <property type="entry name" value="LMWPTP"/>
    <property type="match status" value="1"/>
</dbReference>
<reference evidence="5" key="1">
    <citation type="journal article" date="2017" name="Appl. Environ. Microbiol.">
        <title>Molecular characterization of an Endozoicomonas-like organism causing infection in king scallop Pecten maximus L.</title>
        <authorList>
            <person name="Cano I."/>
            <person name="van Aerle R."/>
            <person name="Ross S."/>
            <person name="Verner-Jeffreys D.W."/>
            <person name="Paley R.K."/>
            <person name="Rimmer G."/>
            <person name="Ryder D."/>
            <person name="Hooper P."/>
            <person name="Stone D."/>
            <person name="Feist S.W."/>
        </authorList>
    </citation>
    <scope>NUCLEOTIDE SEQUENCE</scope>
</reference>
<dbReference type="Pfam" id="PF01451">
    <property type="entry name" value="LMWPc"/>
    <property type="match status" value="1"/>
</dbReference>
<dbReference type="PANTHER" id="PTHR11717">
    <property type="entry name" value="LOW MOLECULAR WEIGHT PROTEIN TYROSINE PHOSPHATASE"/>
    <property type="match status" value="1"/>
</dbReference>
<dbReference type="GO" id="GO:0004725">
    <property type="term" value="F:protein tyrosine phosphatase activity"/>
    <property type="evidence" value="ECO:0007669"/>
    <property type="project" value="UniProtKB-EC"/>
</dbReference>
<feature type="domain" description="Phosphotyrosine protein phosphatase I" evidence="4">
    <location>
        <begin position="5"/>
        <end position="147"/>
    </location>
</feature>
<accession>A0A2H9T6C6</accession>
<dbReference type="InterPro" id="IPR023485">
    <property type="entry name" value="Ptyr_pPase"/>
</dbReference>
<organism evidence="5">
    <name type="scientific">invertebrate metagenome</name>
    <dbReference type="NCBI Taxonomy" id="1711999"/>
    <lineage>
        <taxon>unclassified sequences</taxon>
        <taxon>metagenomes</taxon>
        <taxon>organismal metagenomes</taxon>
    </lineage>
</organism>
<protein>
    <submittedName>
        <fullName evidence="5">Low molecular weight protein-tyrosine-phosphatase Etp</fullName>
        <ecNumber evidence="5">3.1.3.48</ecNumber>
    </submittedName>
</protein>
<dbReference type="PRINTS" id="PR00719">
    <property type="entry name" value="LMWPTPASE"/>
</dbReference>
<dbReference type="InterPro" id="IPR017867">
    <property type="entry name" value="Tyr_phospatase_low_mol_wt"/>
</dbReference>
<comment type="caution">
    <text evidence="5">The sequence shown here is derived from an EMBL/GenBank/DDBJ whole genome shotgun (WGS) entry which is preliminary data.</text>
</comment>
<dbReference type="InterPro" id="IPR036196">
    <property type="entry name" value="Ptyr_pPase_sf"/>
</dbReference>
<proteinExistence type="inferred from homology"/>
<dbReference type="InterPro" id="IPR050438">
    <property type="entry name" value="LMW_PTPase"/>
</dbReference>